<accession>A0A0F8YGL0</accession>
<protein>
    <submittedName>
        <fullName evidence="1">Uncharacterized protein</fullName>
    </submittedName>
</protein>
<evidence type="ECO:0000313" key="2">
    <source>
        <dbReference type="EMBL" id="KKK98579.1"/>
    </source>
</evidence>
<dbReference type="EMBL" id="LAZR01045562">
    <property type="protein sequence ID" value="KKK98579.1"/>
    <property type="molecule type" value="Genomic_DNA"/>
</dbReference>
<name>A0A0F8YGL0_9ZZZZ</name>
<reference evidence="1" key="1">
    <citation type="journal article" date="2015" name="Nature">
        <title>Complex archaea that bridge the gap between prokaryotes and eukaryotes.</title>
        <authorList>
            <person name="Spang A."/>
            <person name="Saw J.H."/>
            <person name="Jorgensen S.L."/>
            <person name="Zaremba-Niedzwiedzka K."/>
            <person name="Martijn J."/>
            <person name="Lind A.E."/>
            <person name="van Eijk R."/>
            <person name="Schleper C."/>
            <person name="Guy L."/>
            <person name="Ettema T.J."/>
        </authorList>
    </citation>
    <scope>NUCLEOTIDE SEQUENCE</scope>
</reference>
<proteinExistence type="predicted"/>
<dbReference type="AlphaFoldDB" id="A0A0F8YGL0"/>
<gene>
    <name evidence="2" type="ORF">LCGC14_2641320</name>
    <name evidence="1" type="ORF">LCGC14_3158020</name>
</gene>
<evidence type="ECO:0000313" key="1">
    <source>
        <dbReference type="EMBL" id="KKK47156.1"/>
    </source>
</evidence>
<comment type="caution">
    <text evidence="1">The sequence shown here is derived from an EMBL/GenBank/DDBJ whole genome shotgun (WGS) entry which is preliminary data.</text>
</comment>
<dbReference type="EMBL" id="LAZR01069721">
    <property type="protein sequence ID" value="KKK47156.1"/>
    <property type="molecule type" value="Genomic_DNA"/>
</dbReference>
<feature type="non-terminal residue" evidence="1">
    <location>
        <position position="69"/>
    </location>
</feature>
<sequence>MVLILAGSFSIKQKEVKNMTVSFKLKEEIDKFKLVGKCHDALMTDGGHHKQWYLEEILKEIVTNFDELK</sequence>
<organism evidence="1">
    <name type="scientific">marine sediment metagenome</name>
    <dbReference type="NCBI Taxonomy" id="412755"/>
    <lineage>
        <taxon>unclassified sequences</taxon>
        <taxon>metagenomes</taxon>
        <taxon>ecological metagenomes</taxon>
    </lineage>
</organism>